<reference evidence="2 3" key="1">
    <citation type="submission" date="2023-10" db="EMBL/GenBank/DDBJ databases">
        <title>Genome-Wide Identification Analysis in wild type Solanum Pinnatisectum Reveals Some Genes Defensing Phytophthora Infestans.</title>
        <authorList>
            <person name="Sun C."/>
        </authorList>
    </citation>
    <scope>NUCLEOTIDE SEQUENCE [LARGE SCALE GENOMIC DNA]</scope>
    <source>
        <strain evidence="2">LQN</strain>
        <tissue evidence="2">Leaf</tissue>
    </source>
</reference>
<dbReference type="Proteomes" id="UP001311915">
    <property type="component" value="Unassembled WGS sequence"/>
</dbReference>
<dbReference type="PANTHER" id="PTHR31672:SF13">
    <property type="entry name" value="F-BOX PROTEIN CPR30-LIKE"/>
    <property type="match status" value="1"/>
</dbReference>
<dbReference type="InterPro" id="IPR050796">
    <property type="entry name" value="SCF_F-box_component"/>
</dbReference>
<accession>A0AAV9KMA7</accession>
<keyword evidence="3" id="KW-1185">Reference proteome</keyword>
<organism evidence="2 3">
    <name type="scientific">Solanum pinnatisectum</name>
    <name type="common">tansyleaf nightshade</name>
    <dbReference type="NCBI Taxonomy" id="50273"/>
    <lineage>
        <taxon>Eukaryota</taxon>
        <taxon>Viridiplantae</taxon>
        <taxon>Streptophyta</taxon>
        <taxon>Embryophyta</taxon>
        <taxon>Tracheophyta</taxon>
        <taxon>Spermatophyta</taxon>
        <taxon>Magnoliopsida</taxon>
        <taxon>eudicotyledons</taxon>
        <taxon>Gunneridae</taxon>
        <taxon>Pentapetalae</taxon>
        <taxon>asterids</taxon>
        <taxon>lamiids</taxon>
        <taxon>Solanales</taxon>
        <taxon>Solanaceae</taxon>
        <taxon>Solanoideae</taxon>
        <taxon>Solaneae</taxon>
        <taxon>Solanum</taxon>
    </lineage>
</organism>
<name>A0AAV9KMA7_9SOLN</name>
<sequence>MADHFSRDLLIHIFSRLGVKQLCQLKCLSKEWLQTISSPYFKKQHRDHSKKRPSLSLISSSRNRPFRSQLIHLSSIDSSNNVHEYEAIAKIGEGNFVCISGLDLLCFYQTGDEGEIWICNPITKKTSFAHSF</sequence>
<proteinExistence type="predicted"/>
<dbReference type="InterPro" id="IPR001810">
    <property type="entry name" value="F-box_dom"/>
</dbReference>
<dbReference type="Pfam" id="PF00646">
    <property type="entry name" value="F-box"/>
    <property type="match status" value="1"/>
</dbReference>
<dbReference type="InterPro" id="IPR036047">
    <property type="entry name" value="F-box-like_dom_sf"/>
</dbReference>
<gene>
    <name evidence="2" type="ORF">R3W88_020328</name>
</gene>
<evidence type="ECO:0000313" key="3">
    <source>
        <dbReference type="Proteomes" id="UP001311915"/>
    </source>
</evidence>
<dbReference type="PANTHER" id="PTHR31672">
    <property type="entry name" value="BNACNNG10540D PROTEIN"/>
    <property type="match status" value="1"/>
</dbReference>
<dbReference type="EMBL" id="JAWPEI010000010">
    <property type="protein sequence ID" value="KAK4714421.1"/>
    <property type="molecule type" value="Genomic_DNA"/>
</dbReference>
<protein>
    <recommendedName>
        <fullName evidence="1">F-box domain-containing protein</fullName>
    </recommendedName>
</protein>
<dbReference type="AlphaFoldDB" id="A0AAV9KMA7"/>
<evidence type="ECO:0000313" key="2">
    <source>
        <dbReference type="EMBL" id="KAK4714421.1"/>
    </source>
</evidence>
<evidence type="ECO:0000259" key="1">
    <source>
        <dbReference type="SMART" id="SM00256"/>
    </source>
</evidence>
<feature type="domain" description="F-box" evidence="1">
    <location>
        <begin position="5"/>
        <end position="45"/>
    </location>
</feature>
<comment type="caution">
    <text evidence="2">The sequence shown here is derived from an EMBL/GenBank/DDBJ whole genome shotgun (WGS) entry which is preliminary data.</text>
</comment>
<dbReference type="SMART" id="SM00256">
    <property type="entry name" value="FBOX"/>
    <property type="match status" value="1"/>
</dbReference>
<dbReference type="Gene3D" id="1.20.1280.50">
    <property type="match status" value="1"/>
</dbReference>
<dbReference type="SUPFAM" id="SSF81383">
    <property type="entry name" value="F-box domain"/>
    <property type="match status" value="1"/>
</dbReference>